<dbReference type="Pfam" id="PF00240">
    <property type="entry name" value="ubiquitin"/>
    <property type="match status" value="1"/>
</dbReference>
<keyword evidence="7" id="KW-0378">Hydrolase</keyword>
<feature type="domain" description="Ubiquitin-like" evidence="8">
    <location>
        <begin position="1"/>
        <end position="69"/>
    </location>
</feature>
<dbReference type="SUPFAM" id="SSF50630">
    <property type="entry name" value="Acid proteases"/>
    <property type="match status" value="1"/>
</dbReference>
<keyword evidence="10" id="KW-1185">Reference proteome</keyword>
<dbReference type="AlphaFoldDB" id="A0A2N1JCA3"/>
<dbReference type="InterPro" id="IPR029071">
    <property type="entry name" value="Ubiquitin-like_domsf"/>
</dbReference>
<dbReference type="GO" id="GO:0006508">
    <property type="term" value="P:proteolysis"/>
    <property type="evidence" value="ECO:0007669"/>
    <property type="project" value="UniProtKB-KW"/>
</dbReference>
<evidence type="ECO:0000256" key="7">
    <source>
        <dbReference type="ARBA" id="ARBA00022801"/>
    </source>
</evidence>
<reference evidence="9 10" key="1">
    <citation type="submission" date="2017-10" db="EMBL/GenBank/DDBJ databases">
        <title>A novel species of cold-tolerant Malassezia isolated from bats.</title>
        <authorList>
            <person name="Lorch J.M."/>
            <person name="Palmer J.M."/>
            <person name="Vanderwolf K.J."/>
            <person name="Schmidt K.Z."/>
            <person name="Verant M.L."/>
            <person name="Weller T.J."/>
            <person name="Blehert D.S."/>
        </authorList>
    </citation>
    <scope>NUCLEOTIDE SEQUENCE [LARGE SCALE GENOMIC DNA]</scope>
    <source>
        <strain evidence="9 10">NWHC:44797-103</strain>
    </source>
</reference>
<dbReference type="SMART" id="SM00213">
    <property type="entry name" value="UBQ"/>
    <property type="match status" value="1"/>
</dbReference>
<dbReference type="PANTHER" id="PTHR15397">
    <property type="entry name" value="SODIUM-GLUCOSE COTRANSPORTER REGULATORY PROTEIN -RELATED"/>
    <property type="match status" value="1"/>
</dbReference>
<keyword evidence="5" id="KW-0645">Protease</keyword>
<dbReference type="InterPro" id="IPR033882">
    <property type="entry name" value="DDI1_N"/>
</dbReference>
<dbReference type="PANTHER" id="PTHR15397:SF3">
    <property type="entry name" value="DNA DAMAGE INDUCIBLE 1 HOMOLOG 2"/>
    <property type="match status" value="1"/>
</dbReference>
<comment type="function">
    <text evidence="1">Probable aspartic protease. May be involved in the regulation of exocytosis. Acts as a linker between the 19S proteasome and polyubiquitinated proteins via UBA domain interactions with ubiquitin for their subsequent degradation. Required for S-phase checkpoint control.</text>
</comment>
<dbReference type="InterPro" id="IPR021109">
    <property type="entry name" value="Peptidase_aspartic_dom_sf"/>
</dbReference>
<sequence>MLTVVDAEQNTFPIDTDATIEVENFKVFLEADTNIPAEQQVLQFQGTKLEDGKRTLASYGVSDQDLLMLADARKVVPGAGTQWEENGRMAEVARSQILQSVPLQDQLRSSNPALLDAALHSQERFLQAIGHQRGHLQQMRARSDLALADPFDVEAQRRIEEAIREEQVYANMEHAMEYNPEVFGNVIMLYVDLKVNGHPVKAFVDSGAQTTIMSPECAERCGIMRLVDTRFAGVAMGVGTANILGRVHSAPIQLAHDVFVSGSFTILEVCIDGFV</sequence>
<evidence type="ECO:0000256" key="1">
    <source>
        <dbReference type="ARBA" id="ARBA00003231"/>
    </source>
</evidence>
<dbReference type="CDD" id="cd05479">
    <property type="entry name" value="RP_DDI"/>
    <property type="match status" value="1"/>
</dbReference>
<dbReference type="Pfam" id="PF09668">
    <property type="entry name" value="Asp_protease"/>
    <property type="match status" value="1"/>
</dbReference>
<dbReference type="Proteomes" id="UP000232875">
    <property type="component" value="Unassembled WGS sequence"/>
</dbReference>
<dbReference type="InterPro" id="IPR019103">
    <property type="entry name" value="Peptidase_aspartic_DDI1-type"/>
</dbReference>
<accession>A0A2N1JCA3</accession>
<comment type="similarity">
    <text evidence="2">Belongs to the DDI1 family.</text>
</comment>
<evidence type="ECO:0000313" key="10">
    <source>
        <dbReference type="Proteomes" id="UP000232875"/>
    </source>
</evidence>
<organism evidence="9 10">
    <name type="scientific">Malassezia vespertilionis</name>
    <dbReference type="NCBI Taxonomy" id="2020962"/>
    <lineage>
        <taxon>Eukaryota</taxon>
        <taxon>Fungi</taxon>
        <taxon>Dikarya</taxon>
        <taxon>Basidiomycota</taxon>
        <taxon>Ustilaginomycotina</taxon>
        <taxon>Malasseziomycetes</taxon>
        <taxon>Malasseziales</taxon>
        <taxon>Malasseziaceae</taxon>
        <taxon>Malassezia</taxon>
    </lineage>
</organism>
<name>A0A2N1JCA3_9BASI</name>
<protein>
    <recommendedName>
        <fullName evidence="4">DNA damage-inducible protein 1</fullName>
    </recommendedName>
</protein>
<evidence type="ECO:0000313" key="9">
    <source>
        <dbReference type="EMBL" id="PKI84175.1"/>
    </source>
</evidence>
<dbReference type="STRING" id="2020962.A0A2N1JCA3"/>
<dbReference type="GeneID" id="80901797"/>
<dbReference type="SUPFAM" id="SSF54236">
    <property type="entry name" value="Ubiquitin-like"/>
    <property type="match status" value="1"/>
</dbReference>
<dbReference type="EMBL" id="KZ454990">
    <property type="protein sequence ID" value="PKI84175.1"/>
    <property type="molecule type" value="Genomic_DNA"/>
</dbReference>
<dbReference type="OrthoDB" id="1047367at2759"/>
<evidence type="ECO:0000256" key="4">
    <source>
        <dbReference type="ARBA" id="ARBA00021491"/>
    </source>
</evidence>
<evidence type="ECO:0000259" key="8">
    <source>
        <dbReference type="PROSITE" id="PS50053"/>
    </source>
</evidence>
<dbReference type="PROSITE" id="PS50053">
    <property type="entry name" value="UBIQUITIN_2"/>
    <property type="match status" value="1"/>
</dbReference>
<dbReference type="Gene3D" id="2.40.70.10">
    <property type="entry name" value="Acid Proteases"/>
    <property type="match status" value="1"/>
</dbReference>
<dbReference type="GO" id="GO:0004190">
    <property type="term" value="F:aspartic-type endopeptidase activity"/>
    <property type="evidence" value="ECO:0007669"/>
    <property type="project" value="UniProtKB-KW"/>
</dbReference>
<evidence type="ECO:0000256" key="2">
    <source>
        <dbReference type="ARBA" id="ARBA00009136"/>
    </source>
</evidence>
<comment type="subunit">
    <text evidence="3">Binds ubiquitin and polyubiquitinated proteins.</text>
</comment>
<evidence type="ECO:0000256" key="5">
    <source>
        <dbReference type="ARBA" id="ARBA00022670"/>
    </source>
</evidence>
<keyword evidence="6" id="KW-0064">Aspartyl protease</keyword>
<dbReference type="InterPro" id="IPR000626">
    <property type="entry name" value="Ubiquitin-like_dom"/>
</dbReference>
<dbReference type="Gene3D" id="3.10.20.90">
    <property type="entry name" value="Phosphatidylinositol 3-kinase Catalytic Subunit, Chain A, domain 1"/>
    <property type="match status" value="1"/>
</dbReference>
<gene>
    <name evidence="9" type="primary">DDI1</name>
    <name evidence="9" type="ORF">MVES_002157</name>
</gene>
<dbReference type="RefSeq" id="XP_056063096.1">
    <property type="nucleotide sequence ID" value="XM_056207121.1"/>
</dbReference>
<evidence type="ECO:0000256" key="6">
    <source>
        <dbReference type="ARBA" id="ARBA00022750"/>
    </source>
</evidence>
<proteinExistence type="inferred from homology"/>
<dbReference type="CDD" id="cd01796">
    <property type="entry name" value="Ubl_Ddi1_like"/>
    <property type="match status" value="1"/>
</dbReference>
<evidence type="ECO:0000256" key="3">
    <source>
        <dbReference type="ARBA" id="ARBA00011128"/>
    </source>
</evidence>